<sequence>MRSMKLGAVFAVGLMAAACGTTEIDSVRGMTPTGGTEFTQALAAGYRALAIQEEGLRDWSDAYRYANKGLAAGQGQMVLPEDPANWALPASMMPEFQAARARLIAALDGNGRTRLPQVAAGAQLAYDCWVEEQEEGWQIDCIEKCKRDFYALLAQLEARPAPAAAPVPAAPPAARQFIVFFDFDRSNITAEGARVIQQVIASYRQKAGPISVVGHTDRSGTPQYNQGLSIRRSNSVKQALVRGGIAAGQVSTAGRGESEPRVPTPDGVREPQNRRAEIRIQ</sequence>
<keyword evidence="3" id="KW-0998">Cell outer membrane</keyword>
<evidence type="ECO:0000256" key="3">
    <source>
        <dbReference type="ARBA" id="ARBA00023237"/>
    </source>
</evidence>
<organism evidence="7 8">
    <name type="scientific">Stella humosa</name>
    <dbReference type="NCBI Taxonomy" id="94"/>
    <lineage>
        <taxon>Bacteria</taxon>
        <taxon>Pseudomonadati</taxon>
        <taxon>Pseudomonadota</taxon>
        <taxon>Alphaproteobacteria</taxon>
        <taxon>Rhodospirillales</taxon>
        <taxon>Stellaceae</taxon>
        <taxon>Stella</taxon>
    </lineage>
</organism>
<protein>
    <submittedName>
        <fullName evidence="7">OmpA family protein</fullName>
    </submittedName>
</protein>
<keyword evidence="2 4" id="KW-0472">Membrane</keyword>
<evidence type="ECO:0000313" key="7">
    <source>
        <dbReference type="EMBL" id="ROP84368.1"/>
    </source>
</evidence>
<evidence type="ECO:0000313" key="8">
    <source>
        <dbReference type="Proteomes" id="UP000278222"/>
    </source>
</evidence>
<dbReference type="Proteomes" id="UP000278222">
    <property type="component" value="Unassembled WGS sequence"/>
</dbReference>
<evidence type="ECO:0000259" key="6">
    <source>
        <dbReference type="PROSITE" id="PS51123"/>
    </source>
</evidence>
<dbReference type="AlphaFoldDB" id="A0A3N1L195"/>
<evidence type="ECO:0000256" key="4">
    <source>
        <dbReference type="PROSITE-ProRule" id="PRU00473"/>
    </source>
</evidence>
<dbReference type="RefSeq" id="WP_170216579.1">
    <property type="nucleotide sequence ID" value="NZ_AP019700.1"/>
</dbReference>
<comment type="subcellular location">
    <subcellularLocation>
        <location evidence="1">Cell outer membrane</location>
    </subcellularLocation>
</comment>
<dbReference type="Pfam" id="PF00691">
    <property type="entry name" value="OmpA"/>
    <property type="match status" value="1"/>
</dbReference>
<dbReference type="InterPro" id="IPR006664">
    <property type="entry name" value="OMP_bac"/>
</dbReference>
<dbReference type="EMBL" id="RJKX01000015">
    <property type="protein sequence ID" value="ROP84368.1"/>
    <property type="molecule type" value="Genomic_DNA"/>
</dbReference>
<dbReference type="PROSITE" id="PS51257">
    <property type="entry name" value="PROKAR_LIPOPROTEIN"/>
    <property type="match status" value="1"/>
</dbReference>
<reference evidence="7 8" key="1">
    <citation type="submission" date="2018-11" db="EMBL/GenBank/DDBJ databases">
        <title>Genomic Encyclopedia of Type Strains, Phase IV (KMG-IV): sequencing the most valuable type-strain genomes for metagenomic binning, comparative biology and taxonomic classification.</title>
        <authorList>
            <person name="Goeker M."/>
        </authorList>
    </citation>
    <scope>NUCLEOTIDE SEQUENCE [LARGE SCALE GENOMIC DNA]</scope>
    <source>
        <strain evidence="7 8">DSM 5900</strain>
    </source>
</reference>
<keyword evidence="8" id="KW-1185">Reference proteome</keyword>
<dbReference type="InterPro" id="IPR006665">
    <property type="entry name" value="OmpA-like"/>
</dbReference>
<evidence type="ECO:0000256" key="5">
    <source>
        <dbReference type="SAM" id="MobiDB-lite"/>
    </source>
</evidence>
<dbReference type="InterPro" id="IPR050330">
    <property type="entry name" value="Bact_OuterMem_StrucFunc"/>
</dbReference>
<accession>A0A3N1L195</accession>
<feature type="domain" description="OmpA-like" evidence="6">
    <location>
        <begin position="168"/>
        <end position="281"/>
    </location>
</feature>
<proteinExistence type="predicted"/>
<comment type="caution">
    <text evidence="7">The sequence shown here is derived from an EMBL/GenBank/DDBJ whole genome shotgun (WGS) entry which is preliminary data.</text>
</comment>
<dbReference type="PANTHER" id="PTHR30329:SF21">
    <property type="entry name" value="LIPOPROTEIN YIAD-RELATED"/>
    <property type="match status" value="1"/>
</dbReference>
<dbReference type="CDD" id="cd07185">
    <property type="entry name" value="OmpA_C-like"/>
    <property type="match status" value="1"/>
</dbReference>
<dbReference type="Gene3D" id="3.30.1330.60">
    <property type="entry name" value="OmpA-like domain"/>
    <property type="match status" value="1"/>
</dbReference>
<dbReference type="GO" id="GO:0009279">
    <property type="term" value="C:cell outer membrane"/>
    <property type="evidence" value="ECO:0007669"/>
    <property type="project" value="UniProtKB-SubCell"/>
</dbReference>
<evidence type="ECO:0000256" key="1">
    <source>
        <dbReference type="ARBA" id="ARBA00004442"/>
    </source>
</evidence>
<dbReference type="PANTHER" id="PTHR30329">
    <property type="entry name" value="STATOR ELEMENT OF FLAGELLAR MOTOR COMPLEX"/>
    <property type="match status" value="1"/>
</dbReference>
<evidence type="ECO:0000256" key="2">
    <source>
        <dbReference type="ARBA" id="ARBA00023136"/>
    </source>
</evidence>
<gene>
    <name evidence="7" type="ORF">EDC65_3719</name>
</gene>
<dbReference type="InterPro" id="IPR036737">
    <property type="entry name" value="OmpA-like_sf"/>
</dbReference>
<dbReference type="PRINTS" id="PR01021">
    <property type="entry name" value="OMPADOMAIN"/>
</dbReference>
<dbReference type="PROSITE" id="PS51123">
    <property type="entry name" value="OMPA_2"/>
    <property type="match status" value="1"/>
</dbReference>
<feature type="compositionally biased region" description="Basic and acidic residues" evidence="5">
    <location>
        <begin position="267"/>
        <end position="281"/>
    </location>
</feature>
<dbReference type="SUPFAM" id="SSF103088">
    <property type="entry name" value="OmpA-like"/>
    <property type="match status" value="1"/>
</dbReference>
<feature type="region of interest" description="Disordered" evidence="5">
    <location>
        <begin position="247"/>
        <end position="281"/>
    </location>
</feature>
<name>A0A3N1L195_9PROT</name>